<dbReference type="AlphaFoldDB" id="A0A939JVR4"/>
<keyword evidence="2" id="KW-0812">Transmembrane</keyword>
<evidence type="ECO:0000256" key="1">
    <source>
        <dbReference type="SAM" id="MobiDB-lite"/>
    </source>
</evidence>
<dbReference type="RefSeq" id="WP_207259406.1">
    <property type="nucleotide sequence ID" value="NZ_JAFMPP010000023.1"/>
</dbReference>
<keyword evidence="2" id="KW-0472">Membrane</keyword>
<feature type="region of interest" description="Disordered" evidence="1">
    <location>
        <begin position="230"/>
        <end position="278"/>
    </location>
</feature>
<sequence>MGGSTFIPIVVAALVGLFFGWLLGPNVSDVKKDVDKQIASLKQPVDSLKTDVQSVSDSVKTTLDASNKSVTDALNGLKSDIDNLGKTVETKTDAIAKAAQPKADQGLADLKSEIAKLQDSVAALGSNGGAAASSSGGGDVAALVKSVGATGAILVPGQSAIFGSSTVSVSGVAEGSAKIAAGNGEAKDVKAGESVDVGEGCQVTLAGVASGAVFLSSKDCEGEAAKDASAKGAATSEGGQEPAAESGSAKAAEPASEQASSTSSGTATSGGKNGPVSVGGVATFGKTRVFVSGIDESGAMLMIVGGKREQVATGSSIDAGNGCSITLDSTENNTATLSAKGCEGAGEAAKSGEASKAKASGGAATAAKPEQSATTSAAKGASESQAASASSGEGAPGSIPTGNGSYAPGQTAIFGKHRVFVSSIDEGGATLFPVGGNARQDIKSGSSLDLGDGCSVSVGAIKNDKVALTAKGCDGGNDQAATPNDTAKAAAASAAESSASSASSASSSKAMEKPAADDSSAKTSDDATAAKASDTASSSDSSGSGSGLTAGQTKSFGKHKVFVSAVTDQGATLYVVGSGRKEVKSGESIDAGDGCSVKLDKIDGNSAMLSASGC</sequence>
<keyword evidence="2" id="KW-1133">Transmembrane helix</keyword>
<comment type="caution">
    <text evidence="3">The sequence shown here is derived from an EMBL/GenBank/DDBJ whole genome shotgun (WGS) entry which is preliminary data.</text>
</comment>
<feature type="compositionally biased region" description="Low complexity" evidence="1">
    <location>
        <begin position="248"/>
        <end position="270"/>
    </location>
</feature>
<organism evidence="3 4">
    <name type="scientific">Jiella flava</name>
    <dbReference type="NCBI Taxonomy" id="2816857"/>
    <lineage>
        <taxon>Bacteria</taxon>
        <taxon>Pseudomonadati</taxon>
        <taxon>Pseudomonadota</taxon>
        <taxon>Alphaproteobacteria</taxon>
        <taxon>Hyphomicrobiales</taxon>
        <taxon>Aurantimonadaceae</taxon>
        <taxon>Jiella</taxon>
    </lineage>
</organism>
<evidence type="ECO:0000313" key="3">
    <source>
        <dbReference type="EMBL" id="MBO0664490.1"/>
    </source>
</evidence>
<feature type="transmembrane region" description="Helical" evidence="2">
    <location>
        <begin position="6"/>
        <end position="24"/>
    </location>
</feature>
<dbReference type="EMBL" id="JAFMPP010000023">
    <property type="protein sequence ID" value="MBO0664490.1"/>
    <property type="molecule type" value="Genomic_DNA"/>
</dbReference>
<feature type="region of interest" description="Disordered" evidence="1">
    <location>
        <begin position="473"/>
        <end position="553"/>
    </location>
</feature>
<feature type="compositionally biased region" description="Low complexity" evidence="1">
    <location>
        <begin position="526"/>
        <end position="551"/>
    </location>
</feature>
<dbReference type="Proteomes" id="UP000664122">
    <property type="component" value="Unassembled WGS sequence"/>
</dbReference>
<keyword evidence="4" id="KW-1185">Reference proteome</keyword>
<feature type="compositionally biased region" description="Low complexity" evidence="1">
    <location>
        <begin position="376"/>
        <end position="398"/>
    </location>
</feature>
<feature type="region of interest" description="Disordered" evidence="1">
    <location>
        <begin position="360"/>
        <end position="404"/>
    </location>
</feature>
<dbReference type="Gene3D" id="1.20.5.1700">
    <property type="match status" value="1"/>
</dbReference>
<feature type="compositionally biased region" description="Low complexity" evidence="1">
    <location>
        <begin position="487"/>
        <end position="509"/>
    </location>
</feature>
<name>A0A939JVR4_9HYPH</name>
<evidence type="ECO:0000256" key="2">
    <source>
        <dbReference type="SAM" id="Phobius"/>
    </source>
</evidence>
<feature type="compositionally biased region" description="Basic and acidic residues" evidence="1">
    <location>
        <begin position="510"/>
        <end position="525"/>
    </location>
</feature>
<proteinExistence type="predicted"/>
<reference evidence="3" key="1">
    <citation type="submission" date="2021-03" db="EMBL/GenBank/DDBJ databases">
        <title>Whole genome sequence of Jiella sp. CQZ9-1.</title>
        <authorList>
            <person name="Tuo L."/>
        </authorList>
    </citation>
    <scope>NUCLEOTIDE SEQUENCE</scope>
    <source>
        <strain evidence="3">CQZ9-1</strain>
    </source>
</reference>
<protein>
    <submittedName>
        <fullName evidence="3">Uncharacterized protein</fullName>
    </submittedName>
</protein>
<accession>A0A939JVR4</accession>
<evidence type="ECO:0000313" key="4">
    <source>
        <dbReference type="Proteomes" id="UP000664122"/>
    </source>
</evidence>
<gene>
    <name evidence="3" type="ORF">J1C48_18105</name>
</gene>